<dbReference type="STRING" id="1619037.UT67_C0014G0009"/>
<gene>
    <name evidence="1" type="ORF">UT67_C0014G0009</name>
</gene>
<dbReference type="SUPFAM" id="SSF82607">
    <property type="entry name" value="YbaB-like"/>
    <property type="match status" value="1"/>
</dbReference>
<dbReference type="InterPro" id="IPR004401">
    <property type="entry name" value="YbaB/EbfC"/>
</dbReference>
<protein>
    <recommendedName>
        <fullName evidence="3">Nucleoid-associated protein</fullName>
    </recommendedName>
</protein>
<dbReference type="InterPro" id="IPR036894">
    <property type="entry name" value="YbaB-like_sf"/>
</dbReference>
<reference evidence="1 2" key="1">
    <citation type="journal article" date="2015" name="Nature">
        <title>rRNA introns, odd ribosomes, and small enigmatic genomes across a large radiation of phyla.</title>
        <authorList>
            <person name="Brown C.T."/>
            <person name="Hug L.A."/>
            <person name="Thomas B.C."/>
            <person name="Sharon I."/>
            <person name="Castelle C.J."/>
            <person name="Singh A."/>
            <person name="Wilkins M.J."/>
            <person name="Williams K.H."/>
            <person name="Banfield J.F."/>
        </authorList>
    </citation>
    <scope>NUCLEOTIDE SEQUENCE [LARGE SCALE GENOMIC DNA]</scope>
</reference>
<dbReference type="Gene3D" id="3.30.1310.10">
    <property type="entry name" value="Nucleoid-associated protein YbaB-like domain"/>
    <property type="match status" value="1"/>
</dbReference>
<comment type="caution">
    <text evidence="1">The sequence shown here is derived from an EMBL/GenBank/DDBJ whole genome shotgun (WGS) entry which is preliminary data.</text>
</comment>
<dbReference type="EMBL" id="LBXR01000014">
    <property type="protein sequence ID" value="KKR34497.1"/>
    <property type="molecule type" value="Genomic_DNA"/>
</dbReference>
<organism evidence="1 2">
    <name type="scientific">Candidatus Magasanikbacteria bacterium GW2011_GWA2_40_10</name>
    <dbReference type="NCBI Taxonomy" id="1619037"/>
    <lineage>
        <taxon>Bacteria</taxon>
        <taxon>Candidatus Magasanikiibacteriota</taxon>
    </lineage>
</organism>
<dbReference type="Pfam" id="PF02575">
    <property type="entry name" value="YbaB_DNA_bd"/>
    <property type="match status" value="1"/>
</dbReference>
<dbReference type="AlphaFoldDB" id="A0A0G0T9D2"/>
<evidence type="ECO:0008006" key="3">
    <source>
        <dbReference type="Google" id="ProtNLM"/>
    </source>
</evidence>
<evidence type="ECO:0000313" key="1">
    <source>
        <dbReference type="EMBL" id="KKR34497.1"/>
    </source>
</evidence>
<dbReference type="Proteomes" id="UP000034855">
    <property type="component" value="Unassembled WGS sequence"/>
</dbReference>
<sequence length="100" mass="11002">MSVFSKLKQFKDLRDQGKKLQGALAGESVTSHNNGVALTMDGNLHLTGVAIDNEMLNPTKKEKLQNAIKDAHSDVTKKMQKIMAGKMQEMGGMDNLFPKK</sequence>
<evidence type="ECO:0000313" key="2">
    <source>
        <dbReference type="Proteomes" id="UP000034855"/>
    </source>
</evidence>
<dbReference type="PIRSF" id="PIRSF004555">
    <property type="entry name" value="UCP004555"/>
    <property type="match status" value="1"/>
</dbReference>
<dbReference type="GO" id="GO:0003677">
    <property type="term" value="F:DNA binding"/>
    <property type="evidence" value="ECO:0007669"/>
    <property type="project" value="InterPro"/>
</dbReference>
<proteinExistence type="predicted"/>
<name>A0A0G0T9D2_9BACT</name>
<accession>A0A0G0T9D2</accession>